<dbReference type="PATRIC" id="fig|1813736.3.peg.1994"/>
<reference evidence="5" key="2">
    <citation type="submission" date="2016-04" db="EMBL/GenBank/DDBJ databases">
        <title>First Complete Genome Sequence of a Subdivision 6 Acidobacterium.</title>
        <authorList>
            <person name="Huang S."/>
            <person name="Vieira S."/>
            <person name="Bunk B."/>
            <person name="Riedel T."/>
            <person name="Sproeer C."/>
            <person name="Overmann J."/>
        </authorList>
    </citation>
    <scope>NUCLEOTIDE SEQUENCE [LARGE SCALE GENOMIC DNA]</scope>
    <source>
        <strain evidence="5">DSM 100886 HEG_-6_39</strain>
    </source>
</reference>
<dbReference type="OrthoDB" id="518237at2"/>
<organism evidence="4 5">
    <name type="scientific">Luteitalea pratensis</name>
    <dbReference type="NCBI Taxonomy" id="1855912"/>
    <lineage>
        <taxon>Bacteria</taxon>
        <taxon>Pseudomonadati</taxon>
        <taxon>Acidobacteriota</taxon>
        <taxon>Vicinamibacteria</taxon>
        <taxon>Vicinamibacterales</taxon>
        <taxon>Vicinamibacteraceae</taxon>
        <taxon>Luteitalea</taxon>
    </lineage>
</organism>
<dbReference type="Gene3D" id="1.10.606.20">
    <property type="match status" value="1"/>
</dbReference>
<dbReference type="AlphaFoldDB" id="A0A143PJV1"/>
<evidence type="ECO:0000313" key="5">
    <source>
        <dbReference type="Proteomes" id="UP000076079"/>
    </source>
</evidence>
<feature type="domain" description="DUF6851" evidence="2">
    <location>
        <begin position="67"/>
        <end position="206"/>
    </location>
</feature>
<dbReference type="EMBL" id="CP015136">
    <property type="protein sequence ID" value="AMY08696.1"/>
    <property type="molecule type" value="Genomic_DNA"/>
</dbReference>
<reference evidence="4 5" key="1">
    <citation type="journal article" date="2016" name="Genome Announc.">
        <title>First Complete Genome Sequence of a Subdivision 6 Acidobacterium Strain.</title>
        <authorList>
            <person name="Huang S."/>
            <person name="Vieira S."/>
            <person name="Bunk B."/>
            <person name="Riedel T."/>
            <person name="Sproer C."/>
            <person name="Overmann J."/>
        </authorList>
    </citation>
    <scope>NUCLEOTIDE SEQUENCE [LARGE SCALE GENOMIC DNA]</scope>
    <source>
        <strain evidence="5">DSM 100886 HEG_-6_39</strain>
    </source>
</reference>
<feature type="signal peptide" evidence="1">
    <location>
        <begin position="1"/>
        <end position="26"/>
    </location>
</feature>
<evidence type="ECO:0000313" key="4">
    <source>
        <dbReference type="EMBL" id="AMY08696.1"/>
    </source>
</evidence>
<evidence type="ECO:0000256" key="1">
    <source>
        <dbReference type="SAM" id="SignalP"/>
    </source>
</evidence>
<dbReference type="InterPro" id="IPR049283">
    <property type="entry name" value="DUF6851"/>
</dbReference>
<dbReference type="Pfam" id="PF22778">
    <property type="entry name" value="VCPO_2nd"/>
    <property type="match status" value="1"/>
</dbReference>
<gene>
    <name evidence="4" type="ORF">LuPra_01900</name>
</gene>
<sequence length="482" mass="53141" precursor="true">MCRVIPRIAFCTAALVLMPARPQAQAPPFDFSSGNIGIEVIIPAVIPALFQTTSPNDAPIILRHTTLITNAWFDAIAPYHPTAKGVYTRLENRPPAEATTRNKNIAMAYATYRLLNRLMPRFAADWRQMLVSVGLDPDDASVDVRTPIGIGNVAGSAVAVARERDGMNQLGDEGGRVYDLRPYADYTGYMPVNTPWKLSNPSRWQPLFTTPGNGTFLGQQFATPQWGATTPYSYGNPAAFGTPPPIDSNHHRRQAYEAQADEVMDAQATLTDYQKMVAELFDNKITGLGFAALFIAQSRNMSLDEFVHYDFLTNVAAFDGGITTWRDKYLYDAVRPVTAIRYLNRGRTITGWAGPGRGIVNDLPANEWRSYLNTANHPEYPSGSSCFCAAHAQASRRYLGSDQFGWSVPKPAGSSVIEPGVTPAADVVLGPWQTFTEFEEECGMSRLWGGVHFRPAIEEARNSCRQVGDKAFEFLQRKLAGQ</sequence>
<feature type="domain" description="Vanadium-dependent haloperoxidase NapH1-like second helical-bundle" evidence="3">
    <location>
        <begin position="313"/>
        <end position="481"/>
    </location>
</feature>
<name>A0A143PJV1_LUTPR</name>
<evidence type="ECO:0008006" key="6">
    <source>
        <dbReference type="Google" id="ProtNLM"/>
    </source>
</evidence>
<evidence type="ECO:0000259" key="2">
    <source>
        <dbReference type="Pfam" id="PF21167"/>
    </source>
</evidence>
<dbReference type="STRING" id="1855912.LuPra_01900"/>
<dbReference type="PANTHER" id="PTHR34599">
    <property type="entry name" value="PEROXIDASE-RELATED"/>
    <property type="match status" value="1"/>
</dbReference>
<dbReference type="Proteomes" id="UP000076079">
    <property type="component" value="Chromosome"/>
</dbReference>
<dbReference type="SUPFAM" id="SSF48317">
    <property type="entry name" value="Acid phosphatase/Vanadium-dependent haloperoxidase"/>
    <property type="match status" value="1"/>
</dbReference>
<feature type="chain" id="PRO_5007511494" description="PAP2 superfamily protein" evidence="1">
    <location>
        <begin position="27"/>
        <end position="482"/>
    </location>
</feature>
<dbReference type="InterPro" id="IPR055161">
    <property type="entry name" value="NapH1-like_2nd"/>
</dbReference>
<evidence type="ECO:0000259" key="3">
    <source>
        <dbReference type="Pfam" id="PF22778"/>
    </source>
</evidence>
<dbReference type="Pfam" id="PF21167">
    <property type="entry name" value="DUF6851"/>
    <property type="match status" value="1"/>
</dbReference>
<protein>
    <recommendedName>
        <fullName evidence="6">PAP2 superfamily protein</fullName>
    </recommendedName>
</protein>
<dbReference type="RefSeq" id="WP_157898942.1">
    <property type="nucleotide sequence ID" value="NZ_CP015136.1"/>
</dbReference>
<dbReference type="InterPro" id="IPR036938">
    <property type="entry name" value="PAP2/HPO_sf"/>
</dbReference>
<dbReference type="CDD" id="cd03398">
    <property type="entry name" value="PAP2_haloperoxidase"/>
    <property type="match status" value="1"/>
</dbReference>
<dbReference type="PANTHER" id="PTHR34599:SF2">
    <property type="entry name" value="TRAF-TYPE DOMAIN-CONTAINING PROTEIN"/>
    <property type="match status" value="1"/>
</dbReference>
<keyword evidence="1" id="KW-0732">Signal</keyword>
<proteinExistence type="predicted"/>
<dbReference type="KEGG" id="abac:LuPra_01900"/>
<keyword evidence="5" id="KW-1185">Reference proteome</keyword>
<accession>A0A143PJV1</accession>
<dbReference type="InterPro" id="IPR052559">
    <property type="entry name" value="V-haloperoxidase"/>
</dbReference>